<evidence type="ECO:0000313" key="1">
    <source>
        <dbReference type="Proteomes" id="UP000887565"/>
    </source>
</evidence>
<name>A0A915HHJ0_ROMCU</name>
<dbReference type="Proteomes" id="UP000887565">
    <property type="component" value="Unplaced"/>
</dbReference>
<accession>A0A915HHJ0</accession>
<reference evidence="2" key="1">
    <citation type="submission" date="2022-11" db="UniProtKB">
        <authorList>
            <consortium name="WormBaseParasite"/>
        </authorList>
    </citation>
    <scope>IDENTIFICATION</scope>
</reference>
<evidence type="ECO:0000313" key="2">
    <source>
        <dbReference type="WBParaSite" id="nRc.2.0.1.t01467-RA"/>
    </source>
</evidence>
<protein>
    <submittedName>
        <fullName evidence="2">Uncharacterized protein</fullName>
    </submittedName>
</protein>
<dbReference type="WBParaSite" id="nRc.2.0.1.t01467-RA">
    <property type="protein sequence ID" value="nRc.2.0.1.t01467-RA"/>
    <property type="gene ID" value="nRc.2.0.1.g01467"/>
</dbReference>
<keyword evidence="1" id="KW-1185">Reference proteome</keyword>
<sequence>MNLPIETDNRQEENARRAAGYVGGAIQVAQQSAQLPKTVVDLRNEKIGDVFETLLRVIYTCLFRRNGTERNAIDTTLPNGREFFVPFGSIGDLWSQDGEAQFPKTTFLTSTYTANGITATANIKSATANPKMK</sequence>
<proteinExistence type="predicted"/>
<organism evidence="1 2">
    <name type="scientific">Romanomermis culicivorax</name>
    <name type="common">Nematode worm</name>
    <dbReference type="NCBI Taxonomy" id="13658"/>
    <lineage>
        <taxon>Eukaryota</taxon>
        <taxon>Metazoa</taxon>
        <taxon>Ecdysozoa</taxon>
        <taxon>Nematoda</taxon>
        <taxon>Enoplea</taxon>
        <taxon>Dorylaimia</taxon>
        <taxon>Mermithida</taxon>
        <taxon>Mermithoidea</taxon>
        <taxon>Mermithidae</taxon>
        <taxon>Romanomermis</taxon>
    </lineage>
</organism>
<dbReference type="AlphaFoldDB" id="A0A915HHJ0"/>